<dbReference type="EMBL" id="JBHSBB010000010">
    <property type="protein sequence ID" value="MFC4032656.1"/>
    <property type="molecule type" value="Genomic_DNA"/>
</dbReference>
<accession>A0ABV8HRZ5</accession>
<keyword evidence="1" id="KW-1133">Transmembrane helix</keyword>
<feature type="transmembrane region" description="Helical" evidence="1">
    <location>
        <begin position="105"/>
        <end position="128"/>
    </location>
</feature>
<dbReference type="SUPFAM" id="SSF48452">
    <property type="entry name" value="TPR-like"/>
    <property type="match status" value="1"/>
</dbReference>
<keyword evidence="3" id="KW-1185">Reference proteome</keyword>
<evidence type="ECO:0000313" key="3">
    <source>
        <dbReference type="Proteomes" id="UP001595765"/>
    </source>
</evidence>
<evidence type="ECO:0000313" key="2">
    <source>
        <dbReference type="EMBL" id="MFC4032656.1"/>
    </source>
</evidence>
<proteinExistence type="predicted"/>
<organism evidence="2 3">
    <name type="scientific">Streptomyces polygonati</name>
    <dbReference type="NCBI Taxonomy" id="1617087"/>
    <lineage>
        <taxon>Bacteria</taxon>
        <taxon>Bacillati</taxon>
        <taxon>Actinomycetota</taxon>
        <taxon>Actinomycetes</taxon>
        <taxon>Kitasatosporales</taxon>
        <taxon>Streptomycetaceae</taxon>
        <taxon>Streptomyces</taxon>
    </lineage>
</organism>
<evidence type="ECO:0000256" key="1">
    <source>
        <dbReference type="SAM" id="Phobius"/>
    </source>
</evidence>
<reference evidence="3" key="1">
    <citation type="journal article" date="2019" name="Int. J. Syst. Evol. Microbiol.">
        <title>The Global Catalogue of Microorganisms (GCM) 10K type strain sequencing project: providing services to taxonomists for standard genome sequencing and annotation.</title>
        <authorList>
            <consortium name="The Broad Institute Genomics Platform"/>
            <consortium name="The Broad Institute Genome Sequencing Center for Infectious Disease"/>
            <person name="Wu L."/>
            <person name="Ma J."/>
        </authorList>
    </citation>
    <scope>NUCLEOTIDE SEQUENCE [LARGE SCALE GENOMIC DNA]</scope>
    <source>
        <strain evidence="3">CGMCC 4.7237</strain>
    </source>
</reference>
<gene>
    <name evidence="2" type="ORF">ACFO3J_14325</name>
</gene>
<keyword evidence="1" id="KW-0472">Membrane</keyword>
<dbReference type="Gene3D" id="1.25.40.10">
    <property type="entry name" value="Tetratricopeptide repeat domain"/>
    <property type="match status" value="1"/>
</dbReference>
<comment type="caution">
    <text evidence="2">The sequence shown here is derived from an EMBL/GenBank/DDBJ whole genome shotgun (WGS) entry which is preliminary data.</text>
</comment>
<protein>
    <recommendedName>
        <fullName evidence="4">Tetratricopeptide repeat protein</fullName>
    </recommendedName>
</protein>
<dbReference type="RefSeq" id="WP_386429753.1">
    <property type="nucleotide sequence ID" value="NZ_JBHSBB010000010.1"/>
</dbReference>
<evidence type="ECO:0008006" key="4">
    <source>
        <dbReference type="Google" id="ProtNLM"/>
    </source>
</evidence>
<name>A0ABV8HRZ5_9ACTN</name>
<keyword evidence="1" id="KW-0812">Transmembrane</keyword>
<sequence length="375" mass="39206">MVLPLAVVIGGLAGGGRLHMGGSDGLLLFFLGTLLEVNLSQLFLLAATRPAGLAVVWSSVGVGRRLGSTVRGGRLVTFRSLPLILCYACVVVTERAEQGLRLWRATVLAVLAELAVAAALILSGGAAAPLGWGMATWSVLFGVIKPGTVTSRAWTLFRLPFGGRVSDLAEWAHDPVSLAAARALAAGRIDVMRAALAGAEPSRRPQRRAMEAALALAEGRYDDAARESWALRTELESRRLRLDALRTFAATLACAMEAGHWAPQDALPRFNAAMAELRDEQGPQLRVNGLAALAALFEGNPSQAEKKAAYAVRMAPDSSTLTEAHLTRAAAQSALGRHDAARASLAKAAALAPGLRRVAVVAAVISGTPVRVPAG</sequence>
<dbReference type="InterPro" id="IPR011990">
    <property type="entry name" value="TPR-like_helical_dom_sf"/>
</dbReference>
<dbReference type="Proteomes" id="UP001595765">
    <property type="component" value="Unassembled WGS sequence"/>
</dbReference>